<evidence type="ECO:0000256" key="1">
    <source>
        <dbReference type="SAM" id="Phobius"/>
    </source>
</evidence>
<organism evidence="2 3">
    <name type="scientific">Corynebacterium matruchotii</name>
    <dbReference type="NCBI Taxonomy" id="43768"/>
    <lineage>
        <taxon>Bacteria</taxon>
        <taxon>Bacillati</taxon>
        <taxon>Actinomycetota</taxon>
        <taxon>Actinomycetes</taxon>
        <taxon>Mycobacteriales</taxon>
        <taxon>Corynebacteriaceae</taxon>
        <taxon>Corynebacterium</taxon>
    </lineage>
</organism>
<dbReference type="Proteomes" id="UP000249886">
    <property type="component" value="Unassembled WGS sequence"/>
</dbReference>
<proteinExistence type="predicted"/>
<dbReference type="AlphaFoldDB" id="A0A8B4GTK5"/>
<reference evidence="2 3" key="1">
    <citation type="submission" date="2018-06" db="EMBL/GenBank/DDBJ databases">
        <authorList>
            <consortium name="Pathogen Informatics"/>
            <person name="Doyle S."/>
        </authorList>
    </citation>
    <scope>NUCLEOTIDE SEQUENCE [LARGE SCALE GENOMIC DNA]</scope>
    <source>
        <strain evidence="2 3">NCTC10254</strain>
    </source>
</reference>
<gene>
    <name evidence="2" type="ORF">NCTC10254_00269</name>
</gene>
<keyword evidence="1" id="KW-0472">Membrane</keyword>
<accession>A0A8B4GTK5</accession>
<dbReference type="EMBL" id="UARK01000001">
    <property type="protein sequence ID" value="SPW23906.1"/>
    <property type="molecule type" value="Genomic_DNA"/>
</dbReference>
<keyword evidence="1" id="KW-1133">Transmembrane helix</keyword>
<protein>
    <submittedName>
        <fullName evidence="2">Uncharacterized protein</fullName>
    </submittedName>
</protein>
<evidence type="ECO:0000313" key="3">
    <source>
        <dbReference type="Proteomes" id="UP000249886"/>
    </source>
</evidence>
<keyword evidence="1" id="KW-0812">Transmembrane</keyword>
<comment type="caution">
    <text evidence="2">The sequence shown here is derived from an EMBL/GenBank/DDBJ whole genome shotgun (WGS) entry which is preliminary data.</text>
</comment>
<name>A0A8B4GTK5_9CORY</name>
<sequence length="60" mass="6795">MRCTHNTKTIAAAGRFSSLEILFDFELFMMVAVASILPVAELAAVPDDYWDHHQCREVLI</sequence>
<feature type="transmembrane region" description="Helical" evidence="1">
    <location>
        <begin position="21"/>
        <end position="40"/>
    </location>
</feature>
<evidence type="ECO:0000313" key="2">
    <source>
        <dbReference type="EMBL" id="SPW23906.1"/>
    </source>
</evidence>